<dbReference type="AlphaFoldDB" id="A0A1B1CCF1"/>
<proteinExistence type="predicted"/>
<evidence type="ECO:0000313" key="1">
    <source>
        <dbReference type="EMBL" id="ANP87435.1"/>
    </source>
</evidence>
<name>A0A1B1CCF1_RHILE</name>
<gene>
    <name evidence="1" type="ORF">BA011_18040</name>
    <name evidence="2" type="ORF">BMW22_23725</name>
</gene>
<protein>
    <submittedName>
        <fullName evidence="1">Uncharacterized protein</fullName>
    </submittedName>
</protein>
<organism evidence="1 3">
    <name type="scientific">Rhizobium leguminosarum</name>
    <dbReference type="NCBI Taxonomy" id="384"/>
    <lineage>
        <taxon>Bacteria</taxon>
        <taxon>Pseudomonadati</taxon>
        <taxon>Pseudomonadota</taxon>
        <taxon>Alphaproteobacteria</taxon>
        <taxon>Hyphomicrobiales</taxon>
        <taxon>Rhizobiaceae</taxon>
        <taxon>Rhizobium/Agrobacterium group</taxon>
        <taxon>Rhizobium</taxon>
    </lineage>
</organism>
<reference evidence="1 3" key="1">
    <citation type="submission" date="2016-06" db="EMBL/GenBank/DDBJ databases">
        <title>Microsymbionts genomes from the relict species Vavilovia formosa.</title>
        <authorList>
            <person name="Chirak E."/>
            <person name="Kimeklis A."/>
            <person name="Andronov E."/>
        </authorList>
    </citation>
    <scope>NUCLEOTIDE SEQUENCE [LARGE SCALE GENOMIC DNA]</scope>
    <source>
        <strain evidence="1 3">Vaf10</strain>
    </source>
</reference>
<accession>A0A1B1CCF1</accession>
<sequence length="287" mass="30875">MLRLSCASVSFLLLEAHMENALNDFRELLAVETAKIDRAIAEAHRASISFLAARGNLNSSGGMIKVTRDAAGTIPMHCQTAFTLLLRTLSAHGVKVDQSNKDAVTAILRAWTEERLLQLKRVVSITAPMRANSAQSESFLKEIDEAGDLEIRRIAGEISLIAASQGREKPDQQSYNMVFNGQVGVVQTGAGSFGIANQHIDQGASEALTAALSKIHALATQDDSPQRNDVLELVADAQSELAKEKPNPFKLRSLVSGLGDALSMMPKLKEGYEVLKWAGTLVGVSLP</sequence>
<dbReference type="EMBL" id="CP016286">
    <property type="protein sequence ID" value="ANP87435.1"/>
    <property type="molecule type" value="Genomic_DNA"/>
</dbReference>
<dbReference type="Proteomes" id="UP000183050">
    <property type="component" value="Chromosome"/>
</dbReference>
<evidence type="ECO:0000313" key="4">
    <source>
        <dbReference type="Proteomes" id="UP000183050"/>
    </source>
</evidence>
<evidence type="ECO:0000313" key="2">
    <source>
        <dbReference type="EMBL" id="API54220.1"/>
    </source>
</evidence>
<dbReference type="EMBL" id="CP018228">
    <property type="protein sequence ID" value="API54220.1"/>
    <property type="molecule type" value="Genomic_DNA"/>
</dbReference>
<reference evidence="2 4" key="2">
    <citation type="submission" date="2016-11" db="EMBL/GenBank/DDBJ databases">
        <title>Rhizobium leguminosarum bv. viciae strain Vaf12 isolated from Vavilovia formosa root nodules from Russia, Dagestan.</title>
        <authorList>
            <person name="Kimeklis A."/>
        </authorList>
    </citation>
    <scope>NUCLEOTIDE SEQUENCE [LARGE SCALE GENOMIC DNA]</scope>
    <source>
        <strain evidence="2 4">Vaf-108</strain>
    </source>
</reference>
<evidence type="ECO:0000313" key="3">
    <source>
        <dbReference type="Proteomes" id="UP000092691"/>
    </source>
</evidence>
<dbReference type="Proteomes" id="UP000092691">
    <property type="component" value="Chromosome"/>
</dbReference>